<dbReference type="PANTHER" id="PTHR23221">
    <property type="entry name" value="GLYCOSYLPHOSPHATIDYLINOSITOL PHOSPHOLIPASE D"/>
    <property type="match status" value="1"/>
</dbReference>
<reference evidence="6 7" key="1">
    <citation type="submission" date="2017-05" db="EMBL/GenBank/DDBJ databases">
        <title>Biotechnological potential of actinobacteria isolated from South African environments.</title>
        <authorList>
            <person name="Le Roes-Hill M."/>
            <person name="Prins A."/>
            <person name="Durrell K.A."/>
        </authorList>
    </citation>
    <scope>NUCLEOTIDE SEQUENCE [LARGE SCALE GENOMIC DNA]</scope>
    <source>
        <strain evidence="6 7">HMC13</strain>
    </source>
</reference>
<comment type="caution">
    <text evidence="6">The sequence shown here is derived from an EMBL/GenBank/DDBJ whole genome shotgun (WGS) entry which is preliminary data.</text>
</comment>
<dbReference type="InterPro" id="IPR013517">
    <property type="entry name" value="FG-GAP"/>
</dbReference>
<dbReference type="EMBL" id="NGFN01000534">
    <property type="protein sequence ID" value="OUC87693.1"/>
    <property type="molecule type" value="Genomic_DNA"/>
</dbReference>
<evidence type="ECO:0000256" key="2">
    <source>
        <dbReference type="ARBA" id="ARBA00022737"/>
    </source>
</evidence>
<accession>A0A243QZV1</accession>
<organism evidence="6 7">
    <name type="scientific">Streptomyces swartbergensis</name>
    <dbReference type="NCBI Taxonomy" id="487165"/>
    <lineage>
        <taxon>Bacteria</taxon>
        <taxon>Bacillati</taxon>
        <taxon>Actinomycetota</taxon>
        <taxon>Actinomycetes</taxon>
        <taxon>Kitasatosporales</taxon>
        <taxon>Streptomycetaceae</taxon>
        <taxon>Streptomyces</taxon>
    </lineage>
</organism>
<dbReference type="PANTHER" id="PTHR23221:SF7">
    <property type="entry name" value="PHOSPHATIDYLINOSITOL-GLYCAN-SPECIFIC PHOSPHOLIPASE D"/>
    <property type="match status" value="1"/>
</dbReference>
<protein>
    <recommendedName>
        <fullName evidence="8">Integrin-like protein</fullName>
    </recommendedName>
</protein>
<sequence>MRKRTLLLAATLTTGLLTITPAAAAPSGLAGDFNGDGYRDVAAGAPCTNVGSASCAGAVVVLYGSASGLSAARKAVITQNSAGVPGTAESSDVFGAALATGDLDGDGYSDLVVGATGESIGDRDGVGSGTILWGGTSGLTSGKGLPQPTSLSEYGGFSRGIATGDFDGDGDTDVTLTGQSHTRIYRGPFTRTGGPLSHSVVGELGTTYEVIAGDMTGDGAAERVYPFNVDGDTGGQIDYFRWTGTSYKMAQLPDADGYPGSIGDINGDGYGDLVLGDYTDPYDLKPAGHKGGQITVWYGGPNGPDPAQQPTVVHQDTAGVPGAGEAYDGFGTAVSTGDINGDGYADVVVSAAGEDVGSAKDAGSVTVLFGSASGLKTGSGVKSYTQNTAGVPGSAESGDRFGSAVGLTDVTKDGKADLVVGVDGENSTGGLWTLRGYASGLTTSGAQGITTTALSLKDGANLGSVVAQ</sequence>
<dbReference type="Pfam" id="PF13517">
    <property type="entry name" value="FG-GAP_3"/>
    <property type="match status" value="1"/>
</dbReference>
<keyword evidence="7" id="KW-1185">Reference proteome</keyword>
<dbReference type="SUPFAM" id="SSF69318">
    <property type="entry name" value="Integrin alpha N-terminal domain"/>
    <property type="match status" value="1"/>
</dbReference>
<evidence type="ECO:0000256" key="1">
    <source>
        <dbReference type="ARBA" id="ARBA00022729"/>
    </source>
</evidence>
<feature type="signal peptide" evidence="5">
    <location>
        <begin position="1"/>
        <end position="24"/>
    </location>
</feature>
<feature type="chain" id="PRO_5012218989" description="Integrin-like protein" evidence="5">
    <location>
        <begin position="25"/>
        <end position="468"/>
    </location>
</feature>
<dbReference type="InterPro" id="IPR028994">
    <property type="entry name" value="Integrin_alpha_N"/>
</dbReference>
<name>A0A243QZV1_9ACTN</name>
<evidence type="ECO:0000256" key="5">
    <source>
        <dbReference type="SAM" id="SignalP"/>
    </source>
</evidence>
<dbReference type="GO" id="GO:0007155">
    <property type="term" value="P:cell adhesion"/>
    <property type="evidence" value="ECO:0007669"/>
    <property type="project" value="InterPro"/>
</dbReference>
<dbReference type="Pfam" id="PF01839">
    <property type="entry name" value="FG-GAP"/>
    <property type="match status" value="4"/>
</dbReference>
<dbReference type="InterPro" id="IPR013519">
    <property type="entry name" value="Int_alpha_beta-p"/>
</dbReference>
<dbReference type="Proteomes" id="UP000195105">
    <property type="component" value="Unassembled WGS sequence"/>
</dbReference>
<dbReference type="RefSeq" id="WP_086605845.1">
    <property type="nucleotide sequence ID" value="NZ_NGFN01000534.1"/>
</dbReference>
<keyword evidence="3" id="KW-0378">Hydrolase</keyword>
<keyword evidence="1 5" id="KW-0732">Signal</keyword>
<dbReference type="AlphaFoldDB" id="A0A243QZV1"/>
<dbReference type="GO" id="GO:0016787">
    <property type="term" value="F:hydrolase activity"/>
    <property type="evidence" value="ECO:0007669"/>
    <property type="project" value="UniProtKB-KW"/>
</dbReference>
<evidence type="ECO:0000256" key="4">
    <source>
        <dbReference type="ARBA" id="ARBA00023180"/>
    </source>
</evidence>
<dbReference type="SMART" id="SM00191">
    <property type="entry name" value="Int_alpha"/>
    <property type="match status" value="5"/>
</dbReference>
<evidence type="ECO:0008006" key="8">
    <source>
        <dbReference type="Google" id="ProtNLM"/>
    </source>
</evidence>
<dbReference type="PRINTS" id="PR01185">
    <property type="entry name" value="INTEGRINA"/>
</dbReference>
<dbReference type="PROSITE" id="PS51470">
    <property type="entry name" value="FG_GAP"/>
    <property type="match status" value="2"/>
</dbReference>
<evidence type="ECO:0000313" key="6">
    <source>
        <dbReference type="EMBL" id="OUC87693.1"/>
    </source>
</evidence>
<gene>
    <name evidence="6" type="ORF">CA983_41475</name>
</gene>
<keyword evidence="4" id="KW-0325">Glycoprotein</keyword>
<evidence type="ECO:0000256" key="3">
    <source>
        <dbReference type="ARBA" id="ARBA00022801"/>
    </source>
</evidence>
<evidence type="ECO:0000313" key="7">
    <source>
        <dbReference type="Proteomes" id="UP000195105"/>
    </source>
</evidence>
<keyword evidence="2" id="KW-0677">Repeat</keyword>
<dbReference type="Gene3D" id="2.130.10.130">
    <property type="entry name" value="Integrin alpha, N-terminal"/>
    <property type="match status" value="3"/>
</dbReference>
<proteinExistence type="predicted"/>
<dbReference type="GO" id="GO:0008305">
    <property type="term" value="C:integrin complex"/>
    <property type="evidence" value="ECO:0007669"/>
    <property type="project" value="InterPro"/>
</dbReference>
<dbReference type="InterPro" id="IPR000413">
    <property type="entry name" value="Integrin_alpha"/>
</dbReference>